<sequence>MSINLVLLGLAVAVSPLPILAAVLMMASSQRIRDAVALGSGWFVSIGVSCAAVMVVGGSMPKSNGHPNPKILGLADIVFGILVGILALRGWRKFKRNPDASIPKWLDRVGSMSIVFSFGLGLFLPPTVIAFAAGNEIARQHLGSPGEWIAVLMFSVIGSIGVFTPVLVVAGQPSKSRSRLSTWQKWLQDHWQEVLVTLFAVIAGYLVVKGLWAISR</sequence>
<feature type="transmembrane region" description="Helical" evidence="1">
    <location>
        <begin position="6"/>
        <end position="24"/>
    </location>
</feature>
<dbReference type="InterPro" id="IPR021315">
    <property type="entry name" value="Gap/Sap"/>
</dbReference>
<keyword evidence="1" id="KW-0472">Membrane</keyword>
<dbReference type="AlphaFoldDB" id="A0A6J6HQA8"/>
<proteinExistence type="predicted"/>
<gene>
    <name evidence="2" type="ORF">UFOPK1835_01350</name>
</gene>
<feature type="transmembrane region" description="Helical" evidence="1">
    <location>
        <begin position="112"/>
        <end position="133"/>
    </location>
</feature>
<feature type="transmembrane region" description="Helical" evidence="1">
    <location>
        <begin position="148"/>
        <end position="170"/>
    </location>
</feature>
<keyword evidence="1" id="KW-0812">Transmembrane</keyword>
<evidence type="ECO:0000313" key="2">
    <source>
        <dbReference type="EMBL" id="CAB4615197.1"/>
    </source>
</evidence>
<evidence type="ECO:0000256" key="1">
    <source>
        <dbReference type="SAM" id="Phobius"/>
    </source>
</evidence>
<feature type="transmembrane region" description="Helical" evidence="1">
    <location>
        <begin position="36"/>
        <end position="59"/>
    </location>
</feature>
<feature type="transmembrane region" description="Helical" evidence="1">
    <location>
        <begin position="71"/>
        <end position="91"/>
    </location>
</feature>
<dbReference type="Pfam" id="PF11139">
    <property type="entry name" value="SfLAP"/>
    <property type="match status" value="1"/>
</dbReference>
<feature type="transmembrane region" description="Helical" evidence="1">
    <location>
        <begin position="191"/>
        <end position="214"/>
    </location>
</feature>
<reference evidence="2" key="1">
    <citation type="submission" date="2020-05" db="EMBL/GenBank/DDBJ databases">
        <authorList>
            <person name="Chiriac C."/>
            <person name="Salcher M."/>
            <person name="Ghai R."/>
            <person name="Kavagutti S V."/>
        </authorList>
    </citation>
    <scope>NUCLEOTIDE SEQUENCE</scope>
</reference>
<keyword evidence="1" id="KW-1133">Transmembrane helix</keyword>
<accession>A0A6J6HQA8</accession>
<organism evidence="2">
    <name type="scientific">freshwater metagenome</name>
    <dbReference type="NCBI Taxonomy" id="449393"/>
    <lineage>
        <taxon>unclassified sequences</taxon>
        <taxon>metagenomes</taxon>
        <taxon>ecological metagenomes</taxon>
    </lineage>
</organism>
<protein>
    <submittedName>
        <fullName evidence="2">Unannotated protein</fullName>
    </submittedName>
</protein>
<dbReference type="EMBL" id="CAEZUP010000059">
    <property type="protein sequence ID" value="CAB4615197.1"/>
    <property type="molecule type" value="Genomic_DNA"/>
</dbReference>
<name>A0A6J6HQA8_9ZZZZ</name>